<dbReference type="AlphaFoldDB" id="A0A940IHI6"/>
<accession>A0A940IHI6</accession>
<organism evidence="1 2">
    <name type="scientific">Candidatus Cryptobacteroides avicola</name>
    <dbReference type="NCBI Taxonomy" id="2840757"/>
    <lineage>
        <taxon>Bacteria</taxon>
        <taxon>Pseudomonadati</taxon>
        <taxon>Bacteroidota</taxon>
        <taxon>Bacteroidia</taxon>
        <taxon>Bacteroidales</taxon>
        <taxon>Candidatus Cryptobacteroides</taxon>
    </lineage>
</organism>
<protein>
    <submittedName>
        <fullName evidence="1">ATP-binding protein</fullName>
    </submittedName>
</protein>
<sequence length="207" mass="23623">MDEQSKSLAMQYMRTVSDRIGRTERFPVKLGDRGQMAARLLGCYGAMVESRGADFIMDDNTVSKVESVVKWMYSSRKRGLLLCGTIGNGKTTMLRAISYLFGSHAMYMEAQSIYDHFRQSRSFPSFPSRGILLIDDLGVEPPSSNDFGEVRYPLAELLMARYRHNATTVIATNYTLDQIGQTYGDRVLDRMREMFAQLTYIEPSYRK</sequence>
<dbReference type="SUPFAM" id="SSF52540">
    <property type="entry name" value="P-loop containing nucleoside triphosphate hydrolases"/>
    <property type="match status" value="1"/>
</dbReference>
<dbReference type="InterPro" id="IPR027417">
    <property type="entry name" value="P-loop_NTPase"/>
</dbReference>
<keyword evidence="1" id="KW-0067">ATP-binding</keyword>
<name>A0A940IHI6_9BACT</name>
<gene>
    <name evidence="1" type="ORF">IAB75_01660</name>
</gene>
<comment type="caution">
    <text evidence="1">The sequence shown here is derived from an EMBL/GenBank/DDBJ whole genome shotgun (WGS) entry which is preliminary data.</text>
</comment>
<evidence type="ECO:0000313" key="1">
    <source>
        <dbReference type="EMBL" id="MBO8482814.1"/>
    </source>
</evidence>
<dbReference type="GO" id="GO:0005524">
    <property type="term" value="F:ATP binding"/>
    <property type="evidence" value="ECO:0007669"/>
    <property type="project" value="UniProtKB-KW"/>
</dbReference>
<dbReference type="Gene3D" id="3.40.50.300">
    <property type="entry name" value="P-loop containing nucleotide triphosphate hydrolases"/>
    <property type="match status" value="1"/>
</dbReference>
<dbReference type="Proteomes" id="UP000725002">
    <property type="component" value="Unassembled WGS sequence"/>
</dbReference>
<reference evidence="1" key="1">
    <citation type="submission" date="2020-10" db="EMBL/GenBank/DDBJ databases">
        <authorList>
            <person name="Gilroy R."/>
        </authorList>
    </citation>
    <scope>NUCLEOTIDE SEQUENCE</scope>
    <source>
        <strain evidence="1">G3-8215</strain>
    </source>
</reference>
<reference evidence="1" key="2">
    <citation type="journal article" date="2021" name="PeerJ">
        <title>Extensive microbial diversity within the chicken gut microbiome revealed by metagenomics and culture.</title>
        <authorList>
            <person name="Gilroy R."/>
            <person name="Ravi A."/>
            <person name="Getino M."/>
            <person name="Pursley I."/>
            <person name="Horton D.L."/>
            <person name="Alikhan N.F."/>
            <person name="Baker D."/>
            <person name="Gharbi K."/>
            <person name="Hall N."/>
            <person name="Watson M."/>
            <person name="Adriaenssens E.M."/>
            <person name="Foster-Nyarko E."/>
            <person name="Jarju S."/>
            <person name="Secka A."/>
            <person name="Antonio M."/>
            <person name="Oren A."/>
            <person name="Chaudhuri R.R."/>
            <person name="La Ragione R."/>
            <person name="Hildebrand F."/>
            <person name="Pallen M.J."/>
        </authorList>
    </citation>
    <scope>NUCLEOTIDE SEQUENCE</scope>
    <source>
        <strain evidence="1">G3-8215</strain>
    </source>
</reference>
<evidence type="ECO:0000313" key="2">
    <source>
        <dbReference type="Proteomes" id="UP000725002"/>
    </source>
</evidence>
<dbReference type="EMBL" id="JADILV010000011">
    <property type="protein sequence ID" value="MBO8482814.1"/>
    <property type="molecule type" value="Genomic_DNA"/>
</dbReference>
<keyword evidence="1" id="KW-0547">Nucleotide-binding</keyword>
<proteinExistence type="predicted"/>